<organism evidence="3 4">
    <name type="scientific">Sphingomonas ginkgonis</name>
    <dbReference type="NCBI Taxonomy" id="2315330"/>
    <lineage>
        <taxon>Bacteria</taxon>
        <taxon>Pseudomonadati</taxon>
        <taxon>Pseudomonadota</taxon>
        <taxon>Alphaproteobacteria</taxon>
        <taxon>Sphingomonadales</taxon>
        <taxon>Sphingomonadaceae</taxon>
        <taxon>Sphingomonas</taxon>
    </lineage>
</organism>
<evidence type="ECO:0000256" key="1">
    <source>
        <dbReference type="SAM" id="MobiDB-lite"/>
    </source>
</evidence>
<dbReference type="Proteomes" id="UP000274661">
    <property type="component" value="Unassembled WGS sequence"/>
</dbReference>
<proteinExistence type="predicted"/>
<dbReference type="RefSeq" id="WP_126717871.1">
    <property type="nucleotide sequence ID" value="NZ_RWJF01000001.1"/>
</dbReference>
<keyword evidence="4" id="KW-1185">Reference proteome</keyword>
<evidence type="ECO:0000259" key="2">
    <source>
        <dbReference type="Pfam" id="PF19116"/>
    </source>
</evidence>
<name>A0A3S0EKZ9_9SPHN</name>
<feature type="region of interest" description="Disordered" evidence="1">
    <location>
        <begin position="205"/>
        <end position="226"/>
    </location>
</feature>
<evidence type="ECO:0000313" key="3">
    <source>
        <dbReference type="EMBL" id="RST30036.1"/>
    </source>
</evidence>
<feature type="region of interest" description="Disordered" evidence="1">
    <location>
        <begin position="3341"/>
        <end position="3387"/>
    </location>
</feature>
<dbReference type="OrthoDB" id="7520414at2"/>
<dbReference type="NCBIfam" id="TIGR01965">
    <property type="entry name" value="VCBS_repeat"/>
    <property type="match status" value="2"/>
</dbReference>
<feature type="domain" description="DUF5801" evidence="2">
    <location>
        <begin position="534"/>
        <end position="654"/>
    </location>
</feature>
<feature type="domain" description="DUF5801" evidence="2">
    <location>
        <begin position="673"/>
        <end position="808"/>
    </location>
</feature>
<gene>
    <name evidence="3" type="ORF">HMF7854_03735</name>
</gene>
<feature type="domain" description="DUF5801" evidence="2">
    <location>
        <begin position="830"/>
        <end position="968"/>
    </location>
</feature>
<dbReference type="InterPro" id="IPR043824">
    <property type="entry name" value="DUF5801"/>
</dbReference>
<dbReference type="EMBL" id="RWJF01000001">
    <property type="protein sequence ID" value="RST30036.1"/>
    <property type="molecule type" value="Genomic_DNA"/>
</dbReference>
<comment type="caution">
    <text evidence="3">The sequence shown here is derived from an EMBL/GenBank/DDBJ whole genome shotgun (WGS) entry which is preliminary data.</text>
</comment>
<dbReference type="InterPro" id="IPR010221">
    <property type="entry name" value="VCBS_dom"/>
</dbReference>
<dbReference type="Pfam" id="PF17963">
    <property type="entry name" value="Big_9"/>
    <property type="match status" value="5"/>
</dbReference>
<feature type="domain" description="DUF5801" evidence="2">
    <location>
        <begin position="2605"/>
        <end position="2763"/>
    </location>
</feature>
<accession>A0A3S0EKZ9</accession>
<feature type="domain" description="DUF5801" evidence="2">
    <location>
        <begin position="2441"/>
        <end position="2579"/>
    </location>
</feature>
<sequence>MTYEDASKAPVAHDDVDAIPARSHTLATGNAITGAGTVSGAAGADLVGPGGHIVMVQGAGGENGDLAGGRLHVAGAYGALAIAPNGQYSYTPNRGAPDGVADRFIYTLADAGGATDKATLTINLGREPEVVRADARQVVPGPNGVVVLPAGVTLNDVHVHGADLVIDLPDGTQMIIPNGAVFVPQLVIDDVEVPSTNLAALLIDQEPKPASGTPQSSGGNFEVPVPPLDPGVPLGDLLPPTELTYTPPEFRDVGQFIDREPSVVIDTPDQPAGAVEATATVNEAGLPARTIGGKAEPAGSNAAANSETTSGTIVFDSGDAPATLTVNGVAITAVGQVLHGQYGDMTVTSIGAGTVGYSYTLADNSAGDATKDVFTVVVTDRDGDSATAHLTVSIVDDVPTARADVDSLAAGSYGPETGNVIIGAGTAGGAGGAGADTLGADGAALTAVTGFAGSSDSSFDAAGNLVVNGQHGVLTIKADGSYSYARNPGTAGGVSDSFTYTLTDGDGDTSSATLTINIGDARPLAGPNAPVQLDDDALAGGNPGGVGDVSPDSANLSGTLAASGGDGPLAYALTLGGAPAGFTYVAGANGALLVQQNGTTVLTVTLNAATGAYSVTQNAPILHAAGGDENNASFTIGYSATDKDGDAATGALTINVNDDTPTIGRADLAAPVLSVDETNLAANASAGFAALFVPHLGADGAGSTSYALSVVAGADSGLIDVATGQKIVLTSNNGVVEGHVGSAAGAIAFTVSVNAATGTVTLDQVRALSHPDATNPDDAVSPAAGSIALVATVTDKDGDAASLSLNIGSSLVFHDDGPSIVGSDATPPALAVDESTLGADASASFANLFAANFGADGAGPTVYGLHVVDGSDSGLIDVATGEHIFLFNLDGAVVGLVGGSFEGEPAVAFTLSLDPATGIATLNQSRALAHPNAGDPNDAVSPAAELIQITATITDRDGDSATASHDIGSALLFLDDGPSFARTDALPETLMVDETSLATDAHGNVAFLFDGFYGADGAGSIHYSLVATNGSDSGLVDVATGQHIFLFVNGGGVEGHVGNSAGGVLAFTVSLDSDSGDVTLDQIRALSHPDAADSDDAVSPLVGTIGVTATITDGDGDSVATSVDLSGALVFHDDGPRAAADVNSVSEGGSVSTTVLTGVLANDTAGADGLKAGGAVVSAAAGGGSAISVGGSGGTVIAGQYGTLTIFADGHYAYQSNPNSVSATVVDHFTYTMRDGDGDPSTATLDITVDPVDLPAPAARGTVFEAALDLLKDGSDLAAGTVTGSNPGSTGETVGGTLLNPAADHYAAFTQTTPYGVFSIDAAGHWTFTLTSPVLGPQANDGANPQIPVQHFSYTVFDANGNSATGSIDVTIVDDVPQVTNVTAANGVTLDETAGAVAGAAGGMTAISATSAGAVITATQLFGADGPAASGAVAYGVALANGLGSEATGLKTAVGDFAITLVQVDATHIAGTYNGASVAFTLAINADGSITVVQNVALEHSETSDPNDALSLAGLVDATITIKDGDGDIASGAAGIGQLVTFRDDGPAVSVTAGADAGVTLTTHDALTIGAASDSVSSSASFGGLFGATSTGGADGAAGPAWSFALGVTTGASGLTSHGAAINLYLVNGVVLGSTAGTAPAGAGDPSVVFSVAVSGAGVVTLTQYSQIDHSLPGATGSFDSQIAAILNDHAITLTGTATVTDGDGDQATGSKTIDIANNLHFADAGPSITAGYFLQQGIVADESGPSTAQAIALSGEITAGNDPDVAGSGAIGHATGSVPFVAAFPDFGADGPAASGSLVYGFTILNDGASGLTTSEGTPILLQLLANGVVAGVVQGTSTAAFAIAIDPATGLVSLEQYLSIAHSDPTNGNDVTRLVNGSLGVTATATDFDGDHASATLDVSLYLQFRDDAPQGAADSNSVSEGGTVATTAATGVLVNDASGADGYRAAGAVVLAGTAAGGSVTAVSGGGTAIAGLYGTLTIYADGHYSYQSNPNAVSGTQVDHFVYTIEDRDGDRSTTTLDITINDVSNPAQNQSGTVFEAALDFAKDGADLAVGTATGSNPGSTGETVSGTLANAFAAPGGYVAQHIVTANYVFDLDVNGHWTFTLTSPLHSGTAADGANVEASFSFSYAVADALGNVSNGSIAVSVVDDVPTARGDTDALAAGSYGPEAGNVITGTGTLEGTGGAGTDTRGADGAAVSSLTGTGAADTSFDASGNLSVAGLYGTLTMKADGSYAYTRNPGTPGGVDDVFHYTLTDGDGDVSSATLTIHVGDAAPVTAANAAVQLDDDALAGGNPGGTGDVNPDAANLTGTLAASGGDGPLSWALSLSGAPAGFAYVAGPGGSLLIQQGGVTVITVTVNATTGGYTVTQNAPISHPAGGTENNVSFTIGYTATDQDSDSANGTLIINVNDDTPTVVVTADVDTGVVLTTHDAATIGAASDTASSSANFGGIFHLAFSAGADGTAAAPTLGFTLHATALASGLTQGGAAINLFEIGGKVVGSTAATIGAVTAANTVFDVGVGSTGMVTLTQYSQVDHPLPGATSGYAAQEVSLADGLITLTGAASITDKDGDTATQSQTVAIGSNLHFADDGPAISATLTGTQIVIDETDGVAAAGGEVDVAGGNLGTVTMAAASLFTVTQGHVSADGQSLGYALALSSNGVNSGLLQSAANQPIFLYSMGGTVVGSTSATAGGVTSGNTVFTVAINAATGAVTLTQFQAIEHGNTGSVNEASAAILAGLLNVVVTATDGDGDTATAAVDLGSRIVFLDDGPTLGTIQNGTANNNPASAVSVGTLHFAAGSDAPAVVTAISVDTHGATSGGHAIVSSFAGGVLTGYSDVDNSGTVSAGDTAVFTLTVNPAAGSSGQYVFDLLAPLDPTVTDVPIGGSSSFGAGPTQSQTLTDGGSANLSVVSGYLAGAGFNEASWMSTGVASGLTLSSVNGSTAGWGVANNNFEGTAEFFNWDFGSGALDTQGGVFTPPAGVTLPPITYAVFDFVNYSGGDDIKYVVHYTDGSFVSGTVPSANLIGSGPNWTFTAAAGKFIADIEMFTSGTAPGKVDLVSVGVTSTSLNKSFDFSLTLKDADGDPVSGAFTMNIANGNTPSAPVAPVVLDLGGDGVHFVSRAAGVTYDYAGDGHPVATAWAAPEDGILVRDANGNGTVDGAAEFAFAHDGLSDLQALAAQYGPTLDAADADFARFGVWQDANLDGRVDAGEYHSLAALGISSVSLVSDGISYVAANGEVEVAGTGSFVRNGASFALADAAFLTGSRELAQLDKAAAANTAGTTVIAAVAAAAMAQLPAATAAPGHAPDTAHAVAALASATPVAPAPEPATTVRAMLSNESHAPAADKPEPVASASHGRGGAEPEGVADAVSAHAEPAASPSALDAGSAMPAVHGSPIVLAAAQLPMISAESLQALAGLGAEGKTTMVVGKVIVDALHGGGGAPSIDAMLQAVGANHDAGANPALAALASPAAAAVPGWDAGHFAGLSTHLPSIMEAAGLHQDAIQPAAHAA</sequence>
<feature type="domain" description="DUF5801" evidence="2">
    <location>
        <begin position="1575"/>
        <end position="1713"/>
    </location>
</feature>
<feature type="domain" description="DUF5801" evidence="2">
    <location>
        <begin position="1771"/>
        <end position="1902"/>
    </location>
</feature>
<feature type="domain" description="DUF5801" evidence="2">
    <location>
        <begin position="1388"/>
        <end position="1537"/>
    </location>
</feature>
<protein>
    <recommendedName>
        <fullName evidence="2">DUF5801 domain-containing protein</fullName>
    </recommendedName>
</protein>
<dbReference type="Gene3D" id="2.60.40.3440">
    <property type="match status" value="1"/>
</dbReference>
<evidence type="ECO:0000313" key="4">
    <source>
        <dbReference type="Proteomes" id="UP000274661"/>
    </source>
</evidence>
<feature type="domain" description="DUF5801" evidence="2">
    <location>
        <begin position="989"/>
        <end position="1126"/>
    </location>
</feature>
<feature type="compositionally biased region" description="Low complexity" evidence="1">
    <location>
        <begin position="3367"/>
        <end position="3383"/>
    </location>
</feature>
<dbReference type="Pfam" id="PF19116">
    <property type="entry name" value="DUF5801"/>
    <property type="match status" value="9"/>
</dbReference>
<reference evidence="3 4" key="1">
    <citation type="submission" date="2018-12" db="EMBL/GenBank/DDBJ databases">
        <title>Sphingomonas sp. HMF7854 Genome sequencing and assembly.</title>
        <authorList>
            <person name="Cha I."/>
            <person name="Kang H."/>
            <person name="Kim H."/>
            <person name="Kang J."/>
            <person name="Joh K."/>
        </authorList>
    </citation>
    <scope>NUCLEOTIDE SEQUENCE [LARGE SCALE GENOMIC DNA]</scope>
    <source>
        <strain evidence="3 4">HMF7854</strain>
    </source>
</reference>